<dbReference type="InterPro" id="IPR029063">
    <property type="entry name" value="SAM-dependent_MTases_sf"/>
</dbReference>
<reference evidence="3" key="2">
    <citation type="submission" date="2020-10" db="EMBL/GenBank/DDBJ databases">
        <authorList>
            <person name="Cooper E.A."/>
            <person name="Brenton Z.W."/>
            <person name="Flinn B.S."/>
            <person name="Jenkins J."/>
            <person name="Shu S."/>
            <person name="Flowers D."/>
            <person name="Luo F."/>
            <person name="Wang Y."/>
            <person name="Xia P."/>
            <person name="Barry K."/>
            <person name="Daum C."/>
            <person name="Lipzen A."/>
            <person name="Yoshinaga Y."/>
            <person name="Schmutz J."/>
            <person name="Saski C."/>
            <person name="Vermerris W."/>
            <person name="Kresovich S."/>
        </authorList>
    </citation>
    <scope>NUCLEOTIDE SEQUENCE</scope>
</reference>
<evidence type="ECO:0000259" key="2">
    <source>
        <dbReference type="Pfam" id="PF02826"/>
    </source>
</evidence>
<dbReference type="GO" id="GO:0051287">
    <property type="term" value="F:NAD binding"/>
    <property type="evidence" value="ECO:0007669"/>
    <property type="project" value="InterPro"/>
</dbReference>
<dbReference type="InterPro" id="IPR045015">
    <property type="entry name" value="AN-like"/>
</dbReference>
<feature type="compositionally biased region" description="Basic residues" evidence="1">
    <location>
        <begin position="750"/>
        <end position="766"/>
    </location>
</feature>
<dbReference type="Gene3D" id="3.40.50.720">
    <property type="entry name" value="NAD(P)-binding Rossmann-like Domain"/>
    <property type="match status" value="2"/>
</dbReference>
<name>A0A921S6M9_SORBI</name>
<dbReference type="SUPFAM" id="SSF53335">
    <property type="entry name" value="S-adenosyl-L-methionine-dependent methyltransferases"/>
    <property type="match status" value="1"/>
</dbReference>
<evidence type="ECO:0000313" key="4">
    <source>
        <dbReference type="Proteomes" id="UP000807115"/>
    </source>
</evidence>
<reference evidence="3" key="1">
    <citation type="journal article" date="2019" name="BMC Genomics">
        <title>A new reference genome for Sorghum bicolor reveals high levels of sequence similarity between sweet and grain genotypes: implications for the genetics of sugar metabolism.</title>
        <authorList>
            <person name="Cooper E.A."/>
            <person name="Brenton Z.W."/>
            <person name="Flinn B.S."/>
            <person name="Jenkins J."/>
            <person name="Shu S."/>
            <person name="Flowers D."/>
            <person name="Luo F."/>
            <person name="Wang Y."/>
            <person name="Xia P."/>
            <person name="Barry K."/>
            <person name="Daum C."/>
            <person name="Lipzen A."/>
            <person name="Yoshinaga Y."/>
            <person name="Schmutz J."/>
            <person name="Saski C."/>
            <person name="Vermerris W."/>
            <person name="Kresovich S."/>
        </authorList>
    </citation>
    <scope>NUCLEOTIDE SEQUENCE</scope>
</reference>
<dbReference type="PANTHER" id="PTHR43254:SF3">
    <property type="entry name" value="C-TERMINAL BINDING PROTEIN AN"/>
    <property type="match status" value="1"/>
</dbReference>
<dbReference type="SUPFAM" id="SSF51735">
    <property type="entry name" value="NAD(P)-binding Rossmann-fold domains"/>
    <property type="match status" value="1"/>
</dbReference>
<dbReference type="GO" id="GO:0000226">
    <property type="term" value="P:microtubule cytoskeleton organization"/>
    <property type="evidence" value="ECO:0007669"/>
    <property type="project" value="InterPro"/>
</dbReference>
<feature type="region of interest" description="Disordered" evidence="1">
    <location>
        <begin position="680"/>
        <end position="707"/>
    </location>
</feature>
<sequence length="974" mass="106832">MANVTPLTAFPLRVRGHLLHRRRGRLHAKQHPRPPRRLTRTARLHCAPDGGGAEVSAPPASPPVEEEAPQERPEDFILLAANRSDFNEIIMVIDSPVARYLVLDHHRNIHSILPKATVWTNSYWDEFVSLPAIVPRGPVALLGLGAGTAAHLMLKFWPWLQLIGWEIDPMIIELSRDYFGMSDLEKATESGGSLSVHIGDALSPSATVGGGFAGIVVDLFCDGKIIPQLQEAETWLQIAKKLMPDGRIMRRDTSTSAAAAKRYKIQRLQFSPREPVVWAPAVPLPSPLSPKQRQSPDPRPAPGVRDQNPRHSPQPRPRPRFPFPIRAPQAEAEPSRMAHSPAPSGGGGQQPLVVSLNCLDDPSLEQEVLAGVAAVEHVPLSAVASGRVEAASAVLLPSLAFLPRAAQRRLRPWQLLLCLGSADRAADAAVAADLGLRLVHVDANRAEEVADTVMALILGLLRRTHLLSRHASSAPAAVAAGWLGSVQPMCRGMRRCRGLVLGIIGRSAAARCLATRSLAFRMSVLYFDPRYVVSGKTKRPSIVFPSAARRMDTLNDLLAASDLVSLHCGLTNETMHILNADCLQHIKPGAFIVNTGSCQLIDDCALKQLLIDGTIAGCALDGAEGPQWMEAWVREMPNVLILPRSADYSEEVWMEIREKAITMLQSFFFDGVLPSSAISDEDEEISEAKNEDDYLDPQTKDSQSQIFDAEIDESHLTLEYEKKRAISHHKEPQASGKSVNIGSRSEGRRSRSGKKGKKRPAHRRPQQKPDNLSAVESDSNYSSRRDDDTAMSSRDQVVSSSSRFASPEDSKYKHKSLAESPMEIASEKKVPVLLGRKYPDKLKDGFVVALRARDNSGYHVARQRVVGGGGWILDVVSTTTNRDPAAQFLVTFKNKDTMGLRSFVAGGKLLQINRKMEFVFASHSFDVWESWMLDGSLLEGSKLINCRNPSAVLDVCIEILAAPSEEDGVTRWLD</sequence>
<protein>
    <recommendedName>
        <fullName evidence="2">D-isomer specific 2-hydroxyacid dehydrogenase NAD-binding domain-containing protein</fullName>
    </recommendedName>
</protein>
<dbReference type="AlphaFoldDB" id="A0A921S6M9"/>
<evidence type="ECO:0000256" key="1">
    <source>
        <dbReference type="SAM" id="MobiDB-lite"/>
    </source>
</evidence>
<proteinExistence type="predicted"/>
<dbReference type="Pfam" id="PF02826">
    <property type="entry name" value="2-Hacid_dh_C"/>
    <property type="match status" value="1"/>
</dbReference>
<feature type="region of interest" description="Disordered" evidence="1">
    <location>
        <begin position="725"/>
        <end position="818"/>
    </location>
</feature>
<dbReference type="PANTHER" id="PTHR43254">
    <property type="entry name" value="C-TERMINAL BINDING PROTEIN AN-RELATED"/>
    <property type="match status" value="1"/>
</dbReference>
<dbReference type="InterPro" id="IPR006140">
    <property type="entry name" value="D-isomer_DH_NAD-bd"/>
</dbReference>
<dbReference type="InterPro" id="IPR036291">
    <property type="entry name" value="NAD(P)-bd_dom_sf"/>
</dbReference>
<dbReference type="EMBL" id="CM027680">
    <property type="protein sequence ID" value="KAG0553019.1"/>
    <property type="molecule type" value="Genomic_DNA"/>
</dbReference>
<feature type="compositionally biased region" description="Pro residues" evidence="1">
    <location>
        <begin position="312"/>
        <end position="322"/>
    </location>
</feature>
<gene>
    <name evidence="3" type="ORF">BDA96_01G559000</name>
</gene>
<comment type="caution">
    <text evidence="3">The sequence shown here is derived from an EMBL/GenBank/DDBJ whole genome shotgun (WGS) entry which is preliminary data.</text>
</comment>
<feature type="region of interest" description="Disordered" evidence="1">
    <location>
        <begin position="45"/>
        <end position="71"/>
    </location>
</feature>
<accession>A0A921S6M9</accession>
<dbReference type="Proteomes" id="UP000807115">
    <property type="component" value="Chromosome 1"/>
</dbReference>
<feature type="compositionally biased region" description="Low complexity" evidence="1">
    <location>
        <begin position="792"/>
        <end position="803"/>
    </location>
</feature>
<dbReference type="Gene3D" id="3.40.50.150">
    <property type="entry name" value="Vaccinia Virus protein VP39"/>
    <property type="match status" value="1"/>
</dbReference>
<organism evidence="3 4">
    <name type="scientific">Sorghum bicolor</name>
    <name type="common">Sorghum</name>
    <name type="synonym">Sorghum vulgare</name>
    <dbReference type="NCBI Taxonomy" id="4558"/>
    <lineage>
        <taxon>Eukaryota</taxon>
        <taxon>Viridiplantae</taxon>
        <taxon>Streptophyta</taxon>
        <taxon>Embryophyta</taxon>
        <taxon>Tracheophyta</taxon>
        <taxon>Spermatophyta</taxon>
        <taxon>Magnoliopsida</taxon>
        <taxon>Liliopsida</taxon>
        <taxon>Poales</taxon>
        <taxon>Poaceae</taxon>
        <taxon>PACMAD clade</taxon>
        <taxon>Panicoideae</taxon>
        <taxon>Andropogonodae</taxon>
        <taxon>Andropogoneae</taxon>
        <taxon>Sorghinae</taxon>
        <taxon>Sorghum</taxon>
    </lineage>
</organism>
<feature type="region of interest" description="Disordered" evidence="1">
    <location>
        <begin position="281"/>
        <end position="354"/>
    </location>
</feature>
<feature type="domain" description="D-isomer specific 2-hydroxyacid dehydrogenase NAD-binding" evidence="2">
    <location>
        <begin position="467"/>
        <end position="643"/>
    </location>
</feature>
<evidence type="ECO:0000313" key="3">
    <source>
        <dbReference type="EMBL" id="KAG0553019.1"/>
    </source>
</evidence>